<keyword evidence="1" id="KW-0479">Metal-binding</keyword>
<organism evidence="4 5">
    <name type="scientific">Hungatella effluvii</name>
    <dbReference type="NCBI Taxonomy" id="1096246"/>
    <lineage>
        <taxon>Bacteria</taxon>
        <taxon>Bacillati</taxon>
        <taxon>Bacillota</taxon>
        <taxon>Clostridia</taxon>
        <taxon>Lachnospirales</taxon>
        <taxon>Lachnospiraceae</taxon>
        <taxon>Hungatella</taxon>
    </lineage>
</organism>
<dbReference type="RefSeq" id="WP_110322072.1">
    <property type="nucleotide sequence ID" value="NZ_QJKD01000002.1"/>
</dbReference>
<keyword evidence="5" id="KW-1185">Reference proteome</keyword>
<dbReference type="InterPro" id="IPR050248">
    <property type="entry name" value="Polysacc_deacetylase_ArnD"/>
</dbReference>
<dbReference type="GO" id="GO:0005975">
    <property type="term" value="P:carbohydrate metabolic process"/>
    <property type="evidence" value="ECO:0007669"/>
    <property type="project" value="InterPro"/>
</dbReference>
<keyword evidence="2" id="KW-0378">Hydrolase</keyword>
<dbReference type="SUPFAM" id="SSF88713">
    <property type="entry name" value="Glycoside hydrolase/deacetylase"/>
    <property type="match status" value="1"/>
</dbReference>
<dbReference type="GO" id="GO:0016020">
    <property type="term" value="C:membrane"/>
    <property type="evidence" value="ECO:0007669"/>
    <property type="project" value="TreeGrafter"/>
</dbReference>
<reference evidence="4 5" key="1">
    <citation type="submission" date="2018-05" db="EMBL/GenBank/DDBJ databases">
        <title>Genomic Encyclopedia of Type Strains, Phase IV (KMG-IV): sequencing the most valuable type-strain genomes for metagenomic binning, comparative biology and taxonomic classification.</title>
        <authorList>
            <person name="Goeker M."/>
        </authorList>
    </citation>
    <scope>NUCLEOTIDE SEQUENCE [LARGE SCALE GENOMIC DNA]</scope>
    <source>
        <strain evidence="4 5">DSM 24995</strain>
    </source>
</reference>
<evidence type="ECO:0000313" key="4">
    <source>
        <dbReference type="EMBL" id="PXX56063.1"/>
    </source>
</evidence>
<dbReference type="AlphaFoldDB" id="A0A2V3YBQ3"/>
<dbReference type="Pfam" id="PF01522">
    <property type="entry name" value="Polysacc_deac_1"/>
    <property type="match status" value="1"/>
</dbReference>
<dbReference type="PANTHER" id="PTHR10587">
    <property type="entry name" value="GLYCOSYL TRANSFERASE-RELATED"/>
    <property type="match status" value="1"/>
</dbReference>
<dbReference type="Proteomes" id="UP000248057">
    <property type="component" value="Unassembled WGS sequence"/>
</dbReference>
<evidence type="ECO:0000313" key="5">
    <source>
        <dbReference type="Proteomes" id="UP000248057"/>
    </source>
</evidence>
<dbReference type="GeneID" id="86060326"/>
<dbReference type="CDD" id="cd10967">
    <property type="entry name" value="CE4_GLA_like_6s"/>
    <property type="match status" value="1"/>
</dbReference>
<dbReference type="GO" id="GO:0016810">
    <property type="term" value="F:hydrolase activity, acting on carbon-nitrogen (but not peptide) bonds"/>
    <property type="evidence" value="ECO:0007669"/>
    <property type="project" value="InterPro"/>
</dbReference>
<dbReference type="PROSITE" id="PS51677">
    <property type="entry name" value="NODB"/>
    <property type="match status" value="1"/>
</dbReference>
<sequence>MFHGKMKALTFSYDDGVTQDRRLVELFDRYGLKATFNINSELLGKPGTLWRENMWVDHNKIRPEEIGELYRNHEVAVHTLTHPHLTELEEPEIIRQVEEDRINLERLTGKAVVGMAYPGGGINNDERVASVIRNHTAMKYARTITSCCHFDVQQDLHRFQPSVYHIEFERMTELGEAFLKLQPDTPQIYYIWGHSYEFDYHDTWGKFEEFCQMMSGRDDIFYGTNCEVLLSGVTDSLYHA</sequence>
<dbReference type="PANTHER" id="PTHR10587:SF133">
    <property type="entry name" value="CHITIN DEACETYLASE 1-RELATED"/>
    <property type="match status" value="1"/>
</dbReference>
<evidence type="ECO:0000259" key="3">
    <source>
        <dbReference type="PROSITE" id="PS51677"/>
    </source>
</evidence>
<name>A0A2V3YBQ3_9FIRM</name>
<proteinExistence type="predicted"/>
<accession>A0A2V3YBQ3</accession>
<dbReference type="Gene3D" id="3.20.20.370">
    <property type="entry name" value="Glycoside hydrolase/deacetylase"/>
    <property type="match status" value="1"/>
</dbReference>
<comment type="caution">
    <text evidence="4">The sequence shown here is derived from an EMBL/GenBank/DDBJ whole genome shotgun (WGS) entry which is preliminary data.</text>
</comment>
<dbReference type="InterPro" id="IPR002509">
    <property type="entry name" value="NODB_dom"/>
</dbReference>
<evidence type="ECO:0000256" key="2">
    <source>
        <dbReference type="ARBA" id="ARBA00022801"/>
    </source>
</evidence>
<feature type="domain" description="NodB homology" evidence="3">
    <location>
        <begin position="5"/>
        <end position="240"/>
    </location>
</feature>
<dbReference type="GO" id="GO:0046872">
    <property type="term" value="F:metal ion binding"/>
    <property type="evidence" value="ECO:0007669"/>
    <property type="project" value="UniProtKB-KW"/>
</dbReference>
<gene>
    <name evidence="4" type="ORF">DFR60_102338</name>
</gene>
<evidence type="ECO:0000256" key="1">
    <source>
        <dbReference type="ARBA" id="ARBA00022723"/>
    </source>
</evidence>
<dbReference type="InterPro" id="IPR011330">
    <property type="entry name" value="Glyco_hydro/deAcase_b/a-brl"/>
</dbReference>
<protein>
    <submittedName>
        <fullName evidence="4">Polysaccharide deacetylase</fullName>
    </submittedName>
</protein>
<dbReference type="EMBL" id="QJKD01000002">
    <property type="protein sequence ID" value="PXX56063.1"/>
    <property type="molecule type" value="Genomic_DNA"/>
</dbReference>